<dbReference type="EMBL" id="WHWC01000007">
    <property type="protein sequence ID" value="KAG8378893.1"/>
    <property type="molecule type" value="Genomic_DNA"/>
</dbReference>
<feature type="compositionally biased region" description="Basic and acidic residues" evidence="1">
    <location>
        <begin position="75"/>
        <end position="90"/>
    </location>
</feature>
<sequence>MGRTPSIATIGGFTRSVVCCAFGELVADVVVPPCMDIKAVVISFISFKNPFNYNLICKTSERTIHSYPNVFPPPDDSHPEKGDNKEDNLVRGKRFTQEEDEVVFKYILERKLGEQGLDMVLNCKKYPNVKRCWKEIGTTYPTDYIGQFINGLKSYLEGPRIVNGLKKSVKGFLHTKKSMGTGERHWQMNMEDIDKLFSLVNYDLQLKVSEEKRSRHGMSRDNICWTAVSDKLSSRFQANCCLKWYCQLASPMVSEGLWADIDDFRLVSVLFNFDARCIEDVEWDHLLDHR</sequence>
<evidence type="ECO:0000256" key="1">
    <source>
        <dbReference type="SAM" id="MobiDB-lite"/>
    </source>
</evidence>
<feature type="region of interest" description="Disordered" evidence="1">
    <location>
        <begin position="68"/>
        <end position="92"/>
    </location>
</feature>
<dbReference type="PANTHER" id="PTHR47430:SF4">
    <property type="entry name" value="GB|AAC33480.1"/>
    <property type="match status" value="1"/>
</dbReference>
<keyword evidence="3" id="KW-1185">Reference proteome</keyword>
<gene>
    <name evidence="2" type="ORF">BUALT_Bualt07G0031900</name>
</gene>
<dbReference type="Proteomes" id="UP000826271">
    <property type="component" value="Unassembled WGS sequence"/>
</dbReference>
<accession>A0AAV6XIG4</accession>
<protein>
    <submittedName>
        <fullName evidence="2">Uncharacterized protein</fullName>
    </submittedName>
</protein>
<comment type="caution">
    <text evidence="2">The sequence shown here is derived from an EMBL/GenBank/DDBJ whole genome shotgun (WGS) entry which is preliminary data.</text>
</comment>
<dbReference type="PANTHER" id="PTHR47430">
    <property type="entry name" value="GB|AAC33480.1"/>
    <property type="match status" value="1"/>
</dbReference>
<name>A0AAV6XIG4_9LAMI</name>
<organism evidence="2 3">
    <name type="scientific">Buddleja alternifolia</name>
    <dbReference type="NCBI Taxonomy" id="168488"/>
    <lineage>
        <taxon>Eukaryota</taxon>
        <taxon>Viridiplantae</taxon>
        <taxon>Streptophyta</taxon>
        <taxon>Embryophyta</taxon>
        <taxon>Tracheophyta</taxon>
        <taxon>Spermatophyta</taxon>
        <taxon>Magnoliopsida</taxon>
        <taxon>eudicotyledons</taxon>
        <taxon>Gunneridae</taxon>
        <taxon>Pentapetalae</taxon>
        <taxon>asterids</taxon>
        <taxon>lamiids</taxon>
        <taxon>Lamiales</taxon>
        <taxon>Scrophulariaceae</taxon>
        <taxon>Buddlejeae</taxon>
        <taxon>Buddleja</taxon>
    </lineage>
</organism>
<reference evidence="2" key="1">
    <citation type="submission" date="2019-10" db="EMBL/GenBank/DDBJ databases">
        <authorList>
            <person name="Zhang R."/>
            <person name="Pan Y."/>
            <person name="Wang J."/>
            <person name="Ma R."/>
            <person name="Yu S."/>
        </authorList>
    </citation>
    <scope>NUCLEOTIDE SEQUENCE</scope>
    <source>
        <strain evidence="2">LA-IB0</strain>
        <tissue evidence="2">Leaf</tissue>
    </source>
</reference>
<dbReference type="AlphaFoldDB" id="A0AAV6XIG4"/>
<evidence type="ECO:0000313" key="3">
    <source>
        <dbReference type="Proteomes" id="UP000826271"/>
    </source>
</evidence>
<evidence type="ECO:0000313" key="2">
    <source>
        <dbReference type="EMBL" id="KAG8378893.1"/>
    </source>
</evidence>
<proteinExistence type="predicted"/>